<keyword evidence="12" id="KW-0804">Transcription</keyword>
<evidence type="ECO:0000313" key="17">
    <source>
        <dbReference type="Proteomes" id="UP001187531"/>
    </source>
</evidence>
<dbReference type="GO" id="GO:0005634">
    <property type="term" value="C:nucleus"/>
    <property type="evidence" value="ECO:0007669"/>
    <property type="project" value="UniProtKB-SubCell"/>
</dbReference>
<dbReference type="Proteomes" id="UP001187531">
    <property type="component" value="Unassembled WGS sequence"/>
</dbReference>
<evidence type="ECO:0000256" key="9">
    <source>
        <dbReference type="ARBA" id="ARBA00023015"/>
    </source>
</evidence>
<evidence type="ECO:0000256" key="11">
    <source>
        <dbReference type="ARBA" id="ARBA00023159"/>
    </source>
</evidence>
<evidence type="ECO:0000256" key="12">
    <source>
        <dbReference type="ARBA" id="ARBA00023163"/>
    </source>
</evidence>
<keyword evidence="3" id="KW-0597">Phosphoprotein</keyword>
<gene>
    <name evidence="16" type="ORF">QYM36_017013</name>
</gene>
<evidence type="ECO:0000256" key="13">
    <source>
        <dbReference type="ARBA" id="ARBA00023242"/>
    </source>
</evidence>
<dbReference type="GO" id="GO:0000981">
    <property type="term" value="F:DNA-binding transcription factor activity, RNA polymerase II-specific"/>
    <property type="evidence" value="ECO:0007669"/>
    <property type="project" value="TreeGrafter"/>
</dbReference>
<keyword evidence="17" id="KW-1185">Reference proteome</keyword>
<evidence type="ECO:0000256" key="4">
    <source>
        <dbReference type="ARBA" id="ARBA00022723"/>
    </source>
</evidence>
<organism evidence="16 17">
    <name type="scientific">Artemia franciscana</name>
    <name type="common">Brine shrimp</name>
    <name type="synonym">Artemia sanfranciscana</name>
    <dbReference type="NCBI Taxonomy" id="6661"/>
    <lineage>
        <taxon>Eukaryota</taxon>
        <taxon>Metazoa</taxon>
        <taxon>Ecdysozoa</taxon>
        <taxon>Arthropoda</taxon>
        <taxon>Crustacea</taxon>
        <taxon>Branchiopoda</taxon>
        <taxon>Anostraca</taxon>
        <taxon>Artemiidae</taxon>
        <taxon>Artemia</taxon>
    </lineage>
</organism>
<evidence type="ECO:0000256" key="3">
    <source>
        <dbReference type="ARBA" id="ARBA00022553"/>
    </source>
</evidence>
<dbReference type="GO" id="GO:0000978">
    <property type="term" value="F:RNA polymerase II cis-regulatory region sequence-specific DNA binding"/>
    <property type="evidence" value="ECO:0007669"/>
    <property type="project" value="TreeGrafter"/>
</dbReference>
<dbReference type="SMART" id="SM00355">
    <property type="entry name" value="ZnF_C2H2"/>
    <property type="match status" value="3"/>
</dbReference>
<protein>
    <recommendedName>
        <fullName evidence="15">C2H2-type domain-containing protein</fullName>
    </recommendedName>
</protein>
<evidence type="ECO:0000256" key="6">
    <source>
        <dbReference type="ARBA" id="ARBA00022771"/>
    </source>
</evidence>
<dbReference type="AlphaFoldDB" id="A0AA88KWH6"/>
<evidence type="ECO:0000256" key="5">
    <source>
        <dbReference type="ARBA" id="ARBA00022737"/>
    </source>
</evidence>
<feature type="domain" description="C2H2-type" evidence="15">
    <location>
        <begin position="272"/>
        <end position="297"/>
    </location>
</feature>
<dbReference type="Pfam" id="PF00096">
    <property type="entry name" value="zf-C2H2"/>
    <property type="match status" value="3"/>
</dbReference>
<keyword evidence="4" id="KW-0479">Metal-binding</keyword>
<dbReference type="Gene3D" id="3.30.160.60">
    <property type="entry name" value="Classic Zinc Finger"/>
    <property type="match status" value="3"/>
</dbReference>
<sequence length="297" mass="34896">MWHPEQEETYISIPGVQPQQYDGRVAPQIDPNYYYGCCDTAPKIIECTSVITQDQNICPTSYHVRESNYESIPVPYPSQIRDNFLSPYFSTVKEEPVDDTHCYQAITDQSESQNFYSLSRHLDEKHNPDNISNNNMYPSLWGNHKYSANNAIYGGIQYNENYYNCPATYTPQSCHEPYIPMQYNHDTIFQPKSPIKPKRGRRRWSRKTVVTHMCSYSGCNKTYTKSSHLKAHLRTHTGEKPYQCHWKNCGWKFARSDELTRHYRKHTGDRPFQCKLCERAFSRSDHLALHMKRHTNS</sequence>
<evidence type="ECO:0000313" key="16">
    <source>
        <dbReference type="EMBL" id="KAK2704819.1"/>
    </source>
</evidence>
<comment type="caution">
    <text evidence="16">The sequence shown here is derived from an EMBL/GenBank/DDBJ whole genome shotgun (WGS) entry which is preliminary data.</text>
</comment>
<dbReference type="SUPFAM" id="SSF57667">
    <property type="entry name" value="beta-beta-alpha zinc fingers"/>
    <property type="match status" value="2"/>
</dbReference>
<keyword evidence="7" id="KW-0862">Zinc</keyword>
<keyword evidence="8" id="KW-0832">Ubl conjugation</keyword>
<evidence type="ECO:0000256" key="10">
    <source>
        <dbReference type="ARBA" id="ARBA00023125"/>
    </source>
</evidence>
<feature type="domain" description="C2H2-type" evidence="15">
    <location>
        <begin position="212"/>
        <end position="241"/>
    </location>
</feature>
<keyword evidence="13" id="KW-0539">Nucleus</keyword>
<dbReference type="GO" id="GO:0045893">
    <property type="term" value="P:positive regulation of DNA-templated transcription"/>
    <property type="evidence" value="ECO:0007669"/>
    <property type="project" value="UniProtKB-ARBA"/>
</dbReference>
<keyword evidence="5" id="KW-0677">Repeat</keyword>
<dbReference type="PROSITE" id="PS50157">
    <property type="entry name" value="ZINC_FINGER_C2H2_2"/>
    <property type="match status" value="3"/>
</dbReference>
<evidence type="ECO:0000256" key="8">
    <source>
        <dbReference type="ARBA" id="ARBA00022843"/>
    </source>
</evidence>
<evidence type="ECO:0000256" key="2">
    <source>
        <dbReference type="ARBA" id="ARBA00006991"/>
    </source>
</evidence>
<dbReference type="PANTHER" id="PTHR23235">
    <property type="entry name" value="KRUEPPEL-LIKE TRANSCRIPTION FACTOR"/>
    <property type="match status" value="1"/>
</dbReference>
<dbReference type="GO" id="GO:0008270">
    <property type="term" value="F:zinc ion binding"/>
    <property type="evidence" value="ECO:0007669"/>
    <property type="project" value="UniProtKB-KW"/>
</dbReference>
<accession>A0AA88KWH6</accession>
<dbReference type="FunFam" id="3.30.160.60:FF:000018">
    <property type="entry name" value="Krueppel-like factor 15"/>
    <property type="match status" value="1"/>
</dbReference>
<evidence type="ECO:0000256" key="7">
    <source>
        <dbReference type="ARBA" id="ARBA00022833"/>
    </source>
</evidence>
<reference evidence="16" key="1">
    <citation type="submission" date="2023-07" db="EMBL/GenBank/DDBJ databases">
        <title>Chromosome-level genome assembly of Artemia franciscana.</title>
        <authorList>
            <person name="Jo E."/>
        </authorList>
    </citation>
    <scope>NUCLEOTIDE SEQUENCE</scope>
    <source>
        <tissue evidence="16">Whole body</tissue>
    </source>
</reference>
<dbReference type="PANTHER" id="PTHR23235:SF158">
    <property type="entry name" value="C2H2-TYPE DOMAIN-CONTAINING PROTEIN"/>
    <property type="match status" value="1"/>
</dbReference>
<evidence type="ECO:0000256" key="14">
    <source>
        <dbReference type="PROSITE-ProRule" id="PRU00042"/>
    </source>
</evidence>
<keyword evidence="6 14" id="KW-0863">Zinc-finger</keyword>
<dbReference type="InterPro" id="IPR013087">
    <property type="entry name" value="Znf_C2H2_type"/>
</dbReference>
<proteinExistence type="inferred from homology"/>
<dbReference type="EMBL" id="JAVRJZ010000021">
    <property type="protein sequence ID" value="KAK2704819.1"/>
    <property type="molecule type" value="Genomic_DNA"/>
</dbReference>
<dbReference type="PROSITE" id="PS00028">
    <property type="entry name" value="ZINC_FINGER_C2H2_1"/>
    <property type="match status" value="3"/>
</dbReference>
<evidence type="ECO:0000256" key="1">
    <source>
        <dbReference type="ARBA" id="ARBA00004123"/>
    </source>
</evidence>
<dbReference type="InterPro" id="IPR036236">
    <property type="entry name" value="Znf_C2H2_sf"/>
</dbReference>
<name>A0AA88KWH6_ARTSF</name>
<keyword evidence="10" id="KW-0238">DNA-binding</keyword>
<comment type="subcellular location">
    <subcellularLocation>
        <location evidence="1">Nucleus</location>
    </subcellularLocation>
</comment>
<keyword evidence="9" id="KW-0805">Transcription regulation</keyword>
<dbReference type="FunFam" id="3.30.160.60:FF:000736">
    <property type="entry name" value="Zinc finger protein 423"/>
    <property type="match status" value="1"/>
</dbReference>
<dbReference type="EMBL" id="JAVRJZ010000021">
    <property type="protein sequence ID" value="KAK2704818.1"/>
    <property type="molecule type" value="Genomic_DNA"/>
</dbReference>
<keyword evidence="11" id="KW-0010">Activator</keyword>
<feature type="domain" description="C2H2-type" evidence="15">
    <location>
        <begin position="242"/>
        <end position="271"/>
    </location>
</feature>
<dbReference type="FunFam" id="3.30.160.60:FF:000237">
    <property type="entry name" value="Krueppel-like factor 2"/>
    <property type="match status" value="1"/>
</dbReference>
<evidence type="ECO:0000259" key="15">
    <source>
        <dbReference type="PROSITE" id="PS50157"/>
    </source>
</evidence>
<comment type="similarity">
    <text evidence="2">Belongs to the krueppel C2H2-type zinc-finger protein family.</text>
</comment>